<evidence type="ECO:0000313" key="1">
    <source>
        <dbReference type="EMBL" id="ODM87461.1"/>
    </source>
</evidence>
<dbReference type="Proteomes" id="UP000094527">
    <property type="component" value="Unassembled WGS sequence"/>
</dbReference>
<accession>A0A1D2M3H4</accession>
<organism evidence="1 2">
    <name type="scientific">Orchesella cincta</name>
    <name type="common">Springtail</name>
    <name type="synonym">Podura cincta</name>
    <dbReference type="NCBI Taxonomy" id="48709"/>
    <lineage>
        <taxon>Eukaryota</taxon>
        <taxon>Metazoa</taxon>
        <taxon>Ecdysozoa</taxon>
        <taxon>Arthropoda</taxon>
        <taxon>Hexapoda</taxon>
        <taxon>Collembola</taxon>
        <taxon>Entomobryomorpha</taxon>
        <taxon>Entomobryoidea</taxon>
        <taxon>Orchesellidae</taxon>
        <taxon>Orchesellinae</taxon>
        <taxon>Orchesella</taxon>
    </lineage>
</organism>
<proteinExistence type="predicted"/>
<sequence>MGRYIPSKKTFNGGNLGAPTTEKTRYYYPYDKNYVIPEPSIYEGLKRICRDISISDWFWLPTNILWDAMVCTWIPYEEGETYWRISRQSKWMVLASFPGAFSKRTLTTAAAPPKNTIY</sequence>
<feature type="non-terminal residue" evidence="1">
    <location>
        <position position="118"/>
    </location>
</feature>
<protein>
    <submittedName>
        <fullName evidence="1">Uncharacterized protein</fullName>
    </submittedName>
</protein>
<comment type="caution">
    <text evidence="1">The sequence shown here is derived from an EMBL/GenBank/DDBJ whole genome shotgun (WGS) entry which is preliminary data.</text>
</comment>
<keyword evidence="2" id="KW-1185">Reference proteome</keyword>
<gene>
    <name evidence="1" type="ORF">Ocin01_19220</name>
</gene>
<dbReference type="EMBL" id="LJIJ01005247">
    <property type="protein sequence ID" value="ODM87461.1"/>
    <property type="molecule type" value="Genomic_DNA"/>
</dbReference>
<reference evidence="1 2" key="1">
    <citation type="journal article" date="2016" name="Genome Biol. Evol.">
        <title>Gene Family Evolution Reflects Adaptation to Soil Environmental Stressors in the Genome of the Collembolan Orchesella cincta.</title>
        <authorList>
            <person name="Faddeeva-Vakhrusheva A."/>
            <person name="Derks M.F."/>
            <person name="Anvar S.Y."/>
            <person name="Agamennone V."/>
            <person name="Suring W."/>
            <person name="Smit S."/>
            <person name="van Straalen N.M."/>
            <person name="Roelofs D."/>
        </authorList>
    </citation>
    <scope>NUCLEOTIDE SEQUENCE [LARGE SCALE GENOMIC DNA]</scope>
    <source>
        <tissue evidence="1">Mixed pool</tissue>
    </source>
</reference>
<evidence type="ECO:0000313" key="2">
    <source>
        <dbReference type="Proteomes" id="UP000094527"/>
    </source>
</evidence>
<name>A0A1D2M3H4_ORCCI</name>
<dbReference type="AlphaFoldDB" id="A0A1D2M3H4"/>